<comment type="catalytic activity">
    <reaction evidence="4">
        <text>D-erythrose 4-phosphate + phosphoenolpyruvate + H2O = 7-phospho-2-dehydro-3-deoxy-D-arabino-heptonate + phosphate</text>
        <dbReference type="Rhea" id="RHEA:14717"/>
        <dbReference type="ChEBI" id="CHEBI:15377"/>
        <dbReference type="ChEBI" id="CHEBI:16897"/>
        <dbReference type="ChEBI" id="CHEBI:43474"/>
        <dbReference type="ChEBI" id="CHEBI:58394"/>
        <dbReference type="ChEBI" id="CHEBI:58702"/>
        <dbReference type="EC" id="2.5.1.54"/>
    </reaction>
</comment>
<dbReference type="SUPFAM" id="SSF51569">
    <property type="entry name" value="Aldolase"/>
    <property type="match status" value="1"/>
</dbReference>
<evidence type="ECO:0000256" key="3">
    <source>
        <dbReference type="PIRSR" id="PIRSR602480-1"/>
    </source>
</evidence>
<dbReference type="GO" id="GO:0003849">
    <property type="term" value="F:3-deoxy-7-phosphoheptulonate synthase activity"/>
    <property type="evidence" value="ECO:0007669"/>
    <property type="project" value="UniProtKB-EC"/>
</dbReference>
<dbReference type="NCBIfam" id="TIGR01358">
    <property type="entry name" value="DAHP_synth_II"/>
    <property type="match status" value="1"/>
</dbReference>
<dbReference type="PANTHER" id="PTHR21337">
    <property type="entry name" value="PHOSPHO-2-DEHYDRO-3-DEOXYHEPTONATE ALDOLASE 1, 2"/>
    <property type="match status" value="1"/>
</dbReference>
<dbReference type="AlphaFoldDB" id="A0A327L3G9"/>
<keyword evidence="3" id="KW-0104">Cadmium</keyword>
<comment type="cofactor">
    <cofactor evidence="3">
        <name>Mn(2+)</name>
        <dbReference type="ChEBI" id="CHEBI:29035"/>
    </cofactor>
    <cofactor evidence="3">
        <name>Co(2+)</name>
        <dbReference type="ChEBI" id="CHEBI:48828"/>
    </cofactor>
    <cofactor evidence="3">
        <name>Cd(2+)</name>
        <dbReference type="ChEBI" id="CHEBI:48775"/>
    </cofactor>
    <text evidence="3">Binds 1 divalent cation per subunit. The enzyme is active with manganese, cobalt or cadmium ions.</text>
</comment>
<accession>A0A327L3G9</accession>
<gene>
    <name evidence="5" type="ORF">CH341_05745</name>
</gene>
<evidence type="ECO:0000313" key="6">
    <source>
        <dbReference type="Proteomes" id="UP000249130"/>
    </source>
</evidence>
<feature type="binding site" evidence="3">
    <location>
        <position position="322"/>
    </location>
    <ligand>
        <name>phosphoenolpyruvate</name>
        <dbReference type="ChEBI" id="CHEBI:58702"/>
    </ligand>
</feature>
<evidence type="ECO:0000256" key="1">
    <source>
        <dbReference type="ARBA" id="ARBA00008911"/>
    </source>
</evidence>
<evidence type="ECO:0000313" key="5">
    <source>
        <dbReference type="EMBL" id="RAI45061.1"/>
    </source>
</evidence>
<feature type="binding site" evidence="3">
    <location>
        <position position="354"/>
    </location>
    <ligand>
        <name>Mn(2+)</name>
        <dbReference type="ChEBI" id="CHEBI:29035"/>
    </ligand>
</feature>
<feature type="binding site" evidence="3">
    <location>
        <position position="426"/>
    </location>
    <ligand>
        <name>Mn(2+)</name>
        <dbReference type="ChEBI" id="CHEBI:29035"/>
    </ligand>
</feature>
<name>A0A327L3G9_9BRAD</name>
<dbReference type="OrthoDB" id="9766852at2"/>
<keyword evidence="2 4" id="KW-0808">Transferase</keyword>
<dbReference type="Proteomes" id="UP000249130">
    <property type="component" value="Unassembled WGS sequence"/>
</dbReference>
<dbReference type="GO" id="GO:0009073">
    <property type="term" value="P:aromatic amino acid family biosynthetic process"/>
    <property type="evidence" value="ECO:0007669"/>
    <property type="project" value="InterPro"/>
</dbReference>
<keyword evidence="3" id="KW-0170">Cobalt</keyword>
<feature type="binding site" evidence="3">
    <location>
        <position position="69"/>
    </location>
    <ligand>
        <name>Mn(2+)</name>
        <dbReference type="ChEBI" id="CHEBI:29035"/>
    </ligand>
</feature>
<comment type="similarity">
    <text evidence="1 4">Belongs to the class-II DAHP synthase family.</text>
</comment>
<dbReference type="Gene3D" id="3.20.20.70">
    <property type="entry name" value="Aldolase class I"/>
    <property type="match status" value="1"/>
</dbReference>
<dbReference type="Pfam" id="PF01474">
    <property type="entry name" value="DAHP_synth_2"/>
    <property type="match status" value="1"/>
</dbReference>
<proteinExistence type="inferred from homology"/>
<dbReference type="InterPro" id="IPR013785">
    <property type="entry name" value="Aldolase_TIM"/>
</dbReference>
<dbReference type="PANTHER" id="PTHR21337:SF0">
    <property type="entry name" value="PHOSPHO-2-DEHYDRO-3-DEOXYHEPTONATE ALDOLASE"/>
    <property type="match status" value="1"/>
</dbReference>
<feature type="binding site" evidence="3">
    <location>
        <position position="108"/>
    </location>
    <ligand>
        <name>phosphoenolpyruvate</name>
        <dbReference type="ChEBI" id="CHEBI:58702"/>
    </ligand>
</feature>
<comment type="caution">
    <text evidence="5">The sequence shown here is derived from an EMBL/GenBank/DDBJ whole genome shotgun (WGS) entry which is preliminary data.</text>
</comment>
<dbReference type="InterPro" id="IPR002480">
    <property type="entry name" value="DAHP_synth_2"/>
</dbReference>
<keyword evidence="3" id="KW-0464">Manganese</keyword>
<feature type="binding site" evidence="3">
    <location>
        <position position="396"/>
    </location>
    <ligand>
        <name>Mn(2+)</name>
        <dbReference type="ChEBI" id="CHEBI:29035"/>
    </ligand>
</feature>
<dbReference type="RefSeq" id="WP_111418081.1">
    <property type="nucleotide sequence ID" value="NZ_NPEX01000025.1"/>
</dbReference>
<sequence>MPERWTPDSWRKKPVQQVPDFPDLAALTAVEKQLSTFPPLVFAGEARSLKRQLARVAAGECFLLQGGDCAESFAEHGANNIRDFFRVFLQMAVVLTYAAASPVVKVGRIAGQFAKPRSSPTETQGGIALPSYRGDIVNDNEFTAAGRVPDPRRQLEAYRQSAATLNLLRAFAQGGYANLASVHQWMLGFVKDSPQSRRYMELADRISEALGFMQACGLDLERHPELRGTELYTSHEALLLGYEEALTRVDSTSGDWYCTSGHMLWIGDRTRQLDHAHVEYCRGIKNPIGLKCGPSMKADDLMRLIEVLDPDNEPGRLTLICRMGADRVGELLTPLVRAVKREKRNVIWSCDPMHANTISSASGFKTRPFDRILQEVKGFFAVHAAEGTIAGGVHLEMTGKNVTECTGGARAISDEDLNSRYHTFCDPRLNAEQSIDLAFLLAELLKKERLARHVPMPASASL</sequence>
<organism evidence="5 6">
    <name type="scientific">Rhodoplanes roseus</name>
    <dbReference type="NCBI Taxonomy" id="29409"/>
    <lineage>
        <taxon>Bacteria</taxon>
        <taxon>Pseudomonadati</taxon>
        <taxon>Pseudomonadota</taxon>
        <taxon>Alphaproteobacteria</taxon>
        <taxon>Hyphomicrobiales</taxon>
        <taxon>Nitrobacteraceae</taxon>
        <taxon>Rhodoplanes</taxon>
    </lineage>
</organism>
<dbReference type="EMBL" id="NPEX01000025">
    <property type="protein sequence ID" value="RAI45061.1"/>
    <property type="molecule type" value="Genomic_DNA"/>
</dbReference>
<reference evidence="5 6" key="1">
    <citation type="submission" date="2017-07" db="EMBL/GenBank/DDBJ databases">
        <title>Draft Genome Sequences of Select Purple Nonsulfur Bacteria.</title>
        <authorList>
            <person name="Lasarre B."/>
            <person name="Mckinlay J.B."/>
        </authorList>
    </citation>
    <scope>NUCLEOTIDE SEQUENCE [LARGE SCALE GENOMIC DNA]</scope>
    <source>
        <strain evidence="5 6">DSM 5909</strain>
    </source>
</reference>
<keyword evidence="6" id="KW-1185">Reference proteome</keyword>
<protein>
    <recommendedName>
        <fullName evidence="4">Phospho-2-dehydro-3-deoxyheptonate aldolase</fullName>
        <ecNumber evidence="4">2.5.1.54</ecNumber>
    </recommendedName>
</protein>
<evidence type="ECO:0000256" key="2">
    <source>
        <dbReference type="ARBA" id="ARBA00022679"/>
    </source>
</evidence>
<feature type="binding site" evidence="3">
    <location>
        <position position="291"/>
    </location>
    <ligand>
        <name>phosphoenolpyruvate</name>
        <dbReference type="ChEBI" id="CHEBI:58702"/>
    </ligand>
</feature>
<evidence type="ECO:0000256" key="4">
    <source>
        <dbReference type="RuleBase" id="RU363071"/>
    </source>
</evidence>
<dbReference type="EC" id="2.5.1.54" evidence="4"/>